<evidence type="ECO:0000313" key="2">
    <source>
        <dbReference type="EMBL" id="KAG8462744.1"/>
    </source>
</evidence>
<keyword evidence="1" id="KW-0472">Membrane</keyword>
<reference evidence="2" key="1">
    <citation type="submission" date="2021-05" db="EMBL/GenBank/DDBJ databases">
        <title>The genome of the haptophyte Pavlova lutheri (Diacronema luteri, Pavlovales) - a model for lipid biosynthesis in eukaryotic algae.</title>
        <authorList>
            <person name="Hulatt C.J."/>
            <person name="Posewitz M.C."/>
        </authorList>
    </citation>
    <scope>NUCLEOTIDE SEQUENCE</scope>
    <source>
        <strain evidence="2">NIVA-4/92</strain>
    </source>
</reference>
<name>A0A8J6C7F9_DIALT</name>
<comment type="caution">
    <text evidence="2">The sequence shown here is derived from an EMBL/GenBank/DDBJ whole genome shotgun (WGS) entry which is preliminary data.</text>
</comment>
<keyword evidence="1" id="KW-1133">Transmembrane helix</keyword>
<accession>A0A8J6C7F9</accession>
<dbReference type="AlphaFoldDB" id="A0A8J6C7F9"/>
<proteinExistence type="predicted"/>
<evidence type="ECO:0000313" key="3">
    <source>
        <dbReference type="Proteomes" id="UP000751190"/>
    </source>
</evidence>
<keyword evidence="1" id="KW-0812">Transmembrane</keyword>
<dbReference type="OrthoDB" id="10517421at2759"/>
<protein>
    <submittedName>
        <fullName evidence="2">Uncharacterized protein</fullName>
    </submittedName>
</protein>
<sequence length="152" mass="16900">MAATRIEIRGGFCVNRHIDEKLPEALSAAGIDEKNWTLVGKELGQPLARFFYDNFMFVGGALICTVPMIIVAALLRFWPVYLTLVIVWGLYFIALYRQEQITIPHRLDAAVVRLNERVFAAKGLELSYVKGACFGFGAHFVVLPATSDAHVA</sequence>
<dbReference type="Proteomes" id="UP000751190">
    <property type="component" value="Unassembled WGS sequence"/>
</dbReference>
<gene>
    <name evidence="2" type="ORF">KFE25_004720</name>
</gene>
<feature type="transmembrane region" description="Helical" evidence="1">
    <location>
        <begin position="78"/>
        <end position="96"/>
    </location>
</feature>
<feature type="transmembrane region" description="Helical" evidence="1">
    <location>
        <begin position="50"/>
        <end position="72"/>
    </location>
</feature>
<organism evidence="2 3">
    <name type="scientific">Diacronema lutheri</name>
    <name type="common">Unicellular marine alga</name>
    <name type="synonym">Monochrysis lutheri</name>
    <dbReference type="NCBI Taxonomy" id="2081491"/>
    <lineage>
        <taxon>Eukaryota</taxon>
        <taxon>Haptista</taxon>
        <taxon>Haptophyta</taxon>
        <taxon>Pavlovophyceae</taxon>
        <taxon>Pavlovales</taxon>
        <taxon>Pavlovaceae</taxon>
        <taxon>Diacronema</taxon>
    </lineage>
</organism>
<evidence type="ECO:0000256" key="1">
    <source>
        <dbReference type="SAM" id="Phobius"/>
    </source>
</evidence>
<keyword evidence="3" id="KW-1185">Reference proteome</keyword>
<dbReference type="EMBL" id="JAGTXO010000019">
    <property type="protein sequence ID" value="KAG8462744.1"/>
    <property type="molecule type" value="Genomic_DNA"/>
</dbReference>